<name>A0A414MFE3_9BACE</name>
<accession>A0A414MFE3</accession>
<protein>
    <submittedName>
        <fullName evidence="1">Uncharacterized protein</fullName>
    </submittedName>
</protein>
<dbReference type="Proteomes" id="UP000283538">
    <property type="component" value="Unassembled WGS sequence"/>
</dbReference>
<comment type="caution">
    <text evidence="1">The sequence shown here is derived from an EMBL/GenBank/DDBJ whole genome shotgun (WGS) entry which is preliminary data.</text>
</comment>
<dbReference type="AlphaFoldDB" id="A0A414MFE3"/>
<reference evidence="1 2" key="1">
    <citation type="submission" date="2018-08" db="EMBL/GenBank/DDBJ databases">
        <title>A genome reference for cultivated species of the human gut microbiota.</title>
        <authorList>
            <person name="Zou Y."/>
            <person name="Xue W."/>
            <person name="Luo G."/>
        </authorList>
    </citation>
    <scope>NUCLEOTIDE SEQUENCE [LARGE SCALE GENOMIC DNA]</scope>
    <source>
        <strain evidence="1 2">AM26-26AC</strain>
    </source>
</reference>
<organism evidence="1 2">
    <name type="scientific">Bacteroides eggerthii</name>
    <dbReference type="NCBI Taxonomy" id="28111"/>
    <lineage>
        <taxon>Bacteria</taxon>
        <taxon>Pseudomonadati</taxon>
        <taxon>Bacteroidota</taxon>
        <taxon>Bacteroidia</taxon>
        <taxon>Bacteroidales</taxon>
        <taxon>Bacteroidaceae</taxon>
        <taxon>Bacteroides</taxon>
    </lineage>
</organism>
<evidence type="ECO:0000313" key="2">
    <source>
        <dbReference type="Proteomes" id="UP000283538"/>
    </source>
</evidence>
<gene>
    <name evidence="1" type="ORF">DW701_05985</name>
</gene>
<dbReference type="EMBL" id="QSLA01000005">
    <property type="protein sequence ID" value="RHF09957.1"/>
    <property type="molecule type" value="Genomic_DNA"/>
</dbReference>
<sequence>MSINTLIINNIYSQQNLNKPKEKLRYSTLPIVDFSFGEWLVEKMLSIYKSVYKHVTSIIHQINKFLSTLKPYVI</sequence>
<proteinExistence type="predicted"/>
<evidence type="ECO:0000313" key="1">
    <source>
        <dbReference type="EMBL" id="RHF09957.1"/>
    </source>
</evidence>